<keyword evidence="3" id="KW-0575">Peroxidase</keyword>
<organism evidence="3 5">
    <name type="scientific">Nitzschia inconspicua</name>
    <dbReference type="NCBI Taxonomy" id="303405"/>
    <lineage>
        <taxon>Eukaryota</taxon>
        <taxon>Sar</taxon>
        <taxon>Stramenopiles</taxon>
        <taxon>Ochrophyta</taxon>
        <taxon>Bacillariophyta</taxon>
        <taxon>Bacillariophyceae</taxon>
        <taxon>Bacillariophycidae</taxon>
        <taxon>Bacillariales</taxon>
        <taxon>Bacillariaceae</taxon>
        <taxon>Nitzschia</taxon>
    </lineage>
</organism>
<dbReference type="GO" id="GO:0004601">
    <property type="term" value="F:peroxidase activity"/>
    <property type="evidence" value="ECO:0007669"/>
    <property type="project" value="UniProtKB-KW"/>
</dbReference>
<protein>
    <submittedName>
        <fullName evidence="4">Glutaredoxin</fullName>
    </submittedName>
    <submittedName>
        <fullName evidence="3">Glutathione peroxidase</fullName>
    </submittedName>
</protein>
<gene>
    <name evidence="3" type="ORF">IV203_012288</name>
    <name evidence="4" type="ORF">IV203_013191</name>
</gene>
<reference evidence="3" key="2">
    <citation type="submission" date="2021-04" db="EMBL/GenBank/DDBJ databases">
        <authorList>
            <person name="Podell S."/>
        </authorList>
    </citation>
    <scope>NUCLEOTIDE SEQUENCE</scope>
    <source>
        <strain evidence="3">Hildebrandi</strain>
    </source>
</reference>
<keyword evidence="3" id="KW-0560">Oxidoreductase</keyword>
<evidence type="ECO:0000313" key="4">
    <source>
        <dbReference type="EMBL" id="KAG7374096.1"/>
    </source>
</evidence>
<feature type="signal peptide" evidence="1">
    <location>
        <begin position="1"/>
        <end position="25"/>
    </location>
</feature>
<evidence type="ECO:0000313" key="5">
    <source>
        <dbReference type="Proteomes" id="UP000693970"/>
    </source>
</evidence>
<feature type="domain" description="Glutaredoxin" evidence="2">
    <location>
        <begin position="55"/>
        <end position="123"/>
    </location>
</feature>
<keyword evidence="5" id="KW-1185">Reference proteome</keyword>
<dbReference type="AlphaFoldDB" id="A0A9K3PK35"/>
<dbReference type="PROSITE" id="PS51354">
    <property type="entry name" value="GLUTAREDOXIN_2"/>
    <property type="match status" value="1"/>
</dbReference>
<dbReference type="OrthoDB" id="418495at2759"/>
<evidence type="ECO:0000256" key="1">
    <source>
        <dbReference type="SAM" id="SignalP"/>
    </source>
</evidence>
<accession>A0A9K3PK35</accession>
<dbReference type="Proteomes" id="UP000693970">
    <property type="component" value="Unassembled WGS sequence"/>
</dbReference>
<keyword evidence="1" id="KW-0732">Signal</keyword>
<reference evidence="3" key="1">
    <citation type="journal article" date="2021" name="Sci. Rep.">
        <title>Diploid genomic architecture of Nitzschia inconspicua, an elite biomass production diatom.</title>
        <authorList>
            <person name="Oliver A."/>
            <person name="Podell S."/>
            <person name="Pinowska A."/>
            <person name="Traller J.C."/>
            <person name="Smith S.R."/>
            <person name="McClure R."/>
            <person name="Beliaev A."/>
            <person name="Bohutskyi P."/>
            <person name="Hill E.A."/>
            <person name="Rabines A."/>
            <person name="Zheng H."/>
            <person name="Allen L.Z."/>
            <person name="Kuo A."/>
            <person name="Grigoriev I.V."/>
            <person name="Allen A.E."/>
            <person name="Hazlebeck D."/>
            <person name="Allen E.E."/>
        </authorList>
    </citation>
    <scope>NUCLEOTIDE SEQUENCE</scope>
    <source>
        <strain evidence="3">Hildebrandi</strain>
    </source>
</reference>
<proteinExistence type="predicted"/>
<dbReference type="Pfam" id="PF00462">
    <property type="entry name" value="Glutaredoxin"/>
    <property type="match status" value="1"/>
</dbReference>
<dbReference type="EMBL" id="JAGRRH010000001">
    <property type="protein sequence ID" value="KAG7374096.1"/>
    <property type="molecule type" value="Genomic_DNA"/>
</dbReference>
<dbReference type="PANTHER" id="PTHR45694">
    <property type="entry name" value="GLUTAREDOXIN 2"/>
    <property type="match status" value="1"/>
</dbReference>
<evidence type="ECO:0000313" key="3">
    <source>
        <dbReference type="EMBL" id="KAG7349691.1"/>
    </source>
</evidence>
<feature type="chain" id="PRO_5039844537" evidence="1">
    <location>
        <begin position="26"/>
        <end position="149"/>
    </location>
</feature>
<sequence>MKTVQTFYTFLVLLATLFLVQRVESADASKASVQTLSTGETPSAFVRKKIDSHDVMVFARSYGPHNHQAKDLLKQLSKNLNVHVEFLDVDLLPGWDSSLIMMELQELTGQWSFPNIFIGKKHVGGNQELDQKHALGELEEMIKNAGQEL</sequence>
<dbReference type="EMBL" id="JAGRRH010000019">
    <property type="protein sequence ID" value="KAG7349691.1"/>
    <property type="molecule type" value="Genomic_DNA"/>
</dbReference>
<evidence type="ECO:0000259" key="2">
    <source>
        <dbReference type="Pfam" id="PF00462"/>
    </source>
</evidence>
<dbReference type="GO" id="GO:0005737">
    <property type="term" value="C:cytoplasm"/>
    <property type="evidence" value="ECO:0007669"/>
    <property type="project" value="TreeGrafter"/>
</dbReference>
<dbReference type="GO" id="GO:0034599">
    <property type="term" value="P:cellular response to oxidative stress"/>
    <property type="evidence" value="ECO:0007669"/>
    <property type="project" value="TreeGrafter"/>
</dbReference>
<dbReference type="InterPro" id="IPR002109">
    <property type="entry name" value="Glutaredoxin"/>
</dbReference>
<comment type="caution">
    <text evidence="3">The sequence shown here is derived from an EMBL/GenBank/DDBJ whole genome shotgun (WGS) entry which is preliminary data.</text>
</comment>
<dbReference type="PANTHER" id="PTHR45694:SF18">
    <property type="entry name" value="GLUTAREDOXIN-1-RELATED"/>
    <property type="match status" value="1"/>
</dbReference>
<dbReference type="GO" id="GO:0015038">
    <property type="term" value="F:glutathione disulfide oxidoreductase activity"/>
    <property type="evidence" value="ECO:0007669"/>
    <property type="project" value="TreeGrafter"/>
</dbReference>
<name>A0A9K3PK35_9STRA</name>